<dbReference type="InterPro" id="IPR017783">
    <property type="entry name" value="ABC_choline_sub-bd"/>
</dbReference>
<dbReference type="InterPro" id="IPR007210">
    <property type="entry name" value="ABC_Gly_betaine_transp_sub-bd"/>
</dbReference>
<dbReference type="CDD" id="cd13640">
    <property type="entry name" value="PBP2_ChoX"/>
    <property type="match status" value="1"/>
</dbReference>
<dbReference type="SUPFAM" id="SSF53850">
    <property type="entry name" value="Periplasmic binding protein-like II"/>
    <property type="match status" value="1"/>
</dbReference>
<dbReference type="Proteomes" id="UP001208935">
    <property type="component" value="Unassembled WGS sequence"/>
</dbReference>
<protein>
    <submittedName>
        <fullName evidence="3">Choline ABC transporter substrate-binding protein</fullName>
    </submittedName>
</protein>
<dbReference type="Gene3D" id="3.40.190.100">
    <property type="entry name" value="Glycine betaine-binding periplasmic protein, domain 2"/>
    <property type="match status" value="1"/>
</dbReference>
<dbReference type="RefSeq" id="WP_265257258.1">
    <property type="nucleotide sequence ID" value="NZ_QZCV01000001.1"/>
</dbReference>
<keyword evidence="4" id="KW-1185">Reference proteome</keyword>
<sequence>MPLDAKTLSASLLCAAALLQPVCAQDPDNCRKVRFANIGWTDITATTALASTVLEGLGYQPITTVASVPISFTGLKNRQIDVSLGYWWPGQERMITPFVEAKTIQVLEPPNLPNARASLAVPSYAYDAGLKTFSDIARYHTELDGKIYGIDSGTSANASIKAMIDKNQFGMGSFKLVESSEAGMLVSVERAVRDRKWVLFLGWEPHPMNIQIDMRYLTGSQGAFINDGVARVYTLTAPDFLTRCPNAGRLVGNLRFTAQIENTVMQDLLSRDRPKPADAAKAYLKKNPQVLDDWLVGVKTYDGREGLPAVKAHLGL</sequence>
<dbReference type="Pfam" id="PF04069">
    <property type="entry name" value="OpuAC"/>
    <property type="match status" value="1"/>
</dbReference>
<name>A0ABT3KQU2_9BURK</name>
<accession>A0ABT3KQU2</accession>
<gene>
    <name evidence="3" type="primary">choX</name>
    <name evidence="3" type="ORF">D5039_05760</name>
</gene>
<feature type="domain" description="ABC-type glycine betaine transport system substrate-binding" evidence="2">
    <location>
        <begin position="32"/>
        <end position="286"/>
    </location>
</feature>
<dbReference type="Gene3D" id="3.40.190.10">
    <property type="entry name" value="Periplasmic binding protein-like II"/>
    <property type="match status" value="1"/>
</dbReference>
<feature type="chain" id="PRO_5046979821" evidence="1">
    <location>
        <begin position="25"/>
        <end position="316"/>
    </location>
</feature>
<reference evidence="4" key="1">
    <citation type="submission" date="2023-07" db="EMBL/GenBank/DDBJ databases">
        <title>Verminephrobacter genomes.</title>
        <authorList>
            <person name="Lund M.B."/>
        </authorList>
    </citation>
    <scope>NUCLEOTIDE SEQUENCE [LARGE SCALE GENOMIC DNA]</scope>
    <source>
        <strain evidence="4">AtM5-05</strain>
    </source>
</reference>
<feature type="signal peptide" evidence="1">
    <location>
        <begin position="1"/>
        <end position="24"/>
    </location>
</feature>
<evidence type="ECO:0000313" key="4">
    <source>
        <dbReference type="Proteomes" id="UP001208935"/>
    </source>
</evidence>
<proteinExistence type="predicted"/>
<dbReference type="EMBL" id="QZCW01000001">
    <property type="protein sequence ID" value="MCW5320691.1"/>
    <property type="molecule type" value="Genomic_DNA"/>
</dbReference>
<dbReference type="NCBIfam" id="TIGR03414">
    <property type="entry name" value="ABC_choline_bnd"/>
    <property type="match status" value="1"/>
</dbReference>
<keyword evidence="1" id="KW-0732">Signal</keyword>
<comment type="caution">
    <text evidence="3">The sequence shown here is derived from an EMBL/GenBank/DDBJ whole genome shotgun (WGS) entry which is preliminary data.</text>
</comment>
<evidence type="ECO:0000259" key="2">
    <source>
        <dbReference type="Pfam" id="PF04069"/>
    </source>
</evidence>
<evidence type="ECO:0000313" key="3">
    <source>
        <dbReference type="EMBL" id="MCW5320691.1"/>
    </source>
</evidence>
<organism evidence="3 4">
    <name type="scientific">Verminephrobacter aporrectodeae subsp. tuberculatae</name>
    <dbReference type="NCBI Taxonomy" id="1110392"/>
    <lineage>
        <taxon>Bacteria</taxon>
        <taxon>Pseudomonadati</taxon>
        <taxon>Pseudomonadota</taxon>
        <taxon>Betaproteobacteria</taxon>
        <taxon>Burkholderiales</taxon>
        <taxon>Comamonadaceae</taxon>
        <taxon>Verminephrobacter</taxon>
    </lineage>
</organism>
<evidence type="ECO:0000256" key="1">
    <source>
        <dbReference type="SAM" id="SignalP"/>
    </source>
</evidence>